<proteinExistence type="predicted"/>
<feature type="domain" description="DOD-type homing endonuclease" evidence="8">
    <location>
        <begin position="578"/>
        <end position="710"/>
    </location>
</feature>
<evidence type="ECO:0000256" key="4">
    <source>
        <dbReference type="ARBA" id="ARBA00022695"/>
    </source>
</evidence>
<dbReference type="Pfam" id="PF04992">
    <property type="entry name" value="RNA_pol_Rpb1_6"/>
    <property type="match status" value="1"/>
</dbReference>
<evidence type="ECO:0000256" key="5">
    <source>
        <dbReference type="ARBA" id="ARBA00022813"/>
    </source>
</evidence>
<evidence type="ECO:0000256" key="1">
    <source>
        <dbReference type="ARBA" id="ARBA00012418"/>
    </source>
</evidence>
<dbReference type="InterPro" id="IPR042102">
    <property type="entry name" value="RNA_pol_Rpb1_3_sf"/>
</dbReference>
<dbReference type="Pfam" id="PF04983">
    <property type="entry name" value="RNA_pol_Rpb1_3"/>
    <property type="match status" value="1"/>
</dbReference>
<dbReference type="SUPFAM" id="SSF55608">
    <property type="entry name" value="Homing endonucleases"/>
    <property type="match status" value="1"/>
</dbReference>
<dbReference type="Pfam" id="PF05000">
    <property type="entry name" value="RNA_pol_Rpb1_4"/>
    <property type="match status" value="1"/>
</dbReference>
<keyword evidence="3" id="KW-0808">Transferase</keyword>
<dbReference type="InterPro" id="IPR038120">
    <property type="entry name" value="Rpb1_funnel_sf"/>
</dbReference>
<reference evidence="9" key="1">
    <citation type="journal article" date="2020" name="Nature">
        <title>Giant virus diversity and host interactions through global metagenomics.</title>
        <authorList>
            <person name="Schulz F."/>
            <person name="Roux S."/>
            <person name="Paez-Espino D."/>
            <person name="Jungbluth S."/>
            <person name="Walsh D.A."/>
            <person name="Denef V.J."/>
            <person name="McMahon K.D."/>
            <person name="Konstantinidis K.T."/>
            <person name="Eloe-Fadrosh E.A."/>
            <person name="Kyrpides N.C."/>
            <person name="Woyke T."/>
        </authorList>
    </citation>
    <scope>NUCLEOTIDE SEQUENCE</scope>
    <source>
        <strain evidence="9">GVMAG-M-3300009155-48</strain>
    </source>
</reference>
<dbReference type="InterPro" id="IPR027434">
    <property type="entry name" value="Homing_endonucl"/>
</dbReference>
<dbReference type="PROSITE" id="PS50819">
    <property type="entry name" value="INTEIN_ENDONUCLEASE"/>
    <property type="match status" value="1"/>
</dbReference>
<dbReference type="InterPro" id="IPR007073">
    <property type="entry name" value="RNA_pol_Rpb1_7"/>
</dbReference>
<dbReference type="InterPro" id="IPR007081">
    <property type="entry name" value="RNA_pol_Rpb1_5"/>
</dbReference>
<keyword evidence="6" id="KW-0651">Protein splicing</keyword>
<keyword evidence="7" id="KW-0804">Transcription</keyword>
<dbReference type="InterPro" id="IPR006141">
    <property type="entry name" value="Intein_N"/>
</dbReference>
<dbReference type="InterPro" id="IPR007066">
    <property type="entry name" value="RNA_pol_Rpb1_3"/>
</dbReference>
<dbReference type="InterPro" id="IPR007075">
    <property type="entry name" value="RNA_pol_Rpb1_6"/>
</dbReference>
<keyword evidence="4" id="KW-0548">Nucleotidyltransferase</keyword>
<dbReference type="GO" id="GO:0004519">
    <property type="term" value="F:endonuclease activity"/>
    <property type="evidence" value="ECO:0007669"/>
    <property type="project" value="InterPro"/>
</dbReference>
<name>A0A6C0ETE9_9ZZZZ</name>
<dbReference type="PANTHER" id="PTHR19376:SF37">
    <property type="entry name" value="DNA-DIRECTED RNA POLYMERASE II SUBUNIT RPB1"/>
    <property type="match status" value="1"/>
</dbReference>
<keyword evidence="2" id="KW-0240">DNA-directed RNA polymerase</keyword>
<dbReference type="GO" id="GO:0016539">
    <property type="term" value="P:intein-mediated protein splicing"/>
    <property type="evidence" value="ECO:0007669"/>
    <property type="project" value="InterPro"/>
</dbReference>
<dbReference type="GO" id="GO:0003677">
    <property type="term" value="F:DNA binding"/>
    <property type="evidence" value="ECO:0007669"/>
    <property type="project" value="InterPro"/>
</dbReference>
<keyword evidence="5" id="KW-0068">Autocatalytic cleavage</keyword>
<evidence type="ECO:0000256" key="7">
    <source>
        <dbReference type="ARBA" id="ARBA00023163"/>
    </source>
</evidence>
<dbReference type="Gene3D" id="3.10.28.10">
    <property type="entry name" value="Homing endonucleases"/>
    <property type="match status" value="1"/>
</dbReference>
<dbReference type="Gene3D" id="3.30.1360.140">
    <property type="match status" value="1"/>
</dbReference>
<dbReference type="CDD" id="cd00081">
    <property type="entry name" value="Hint"/>
    <property type="match status" value="1"/>
</dbReference>
<dbReference type="SUPFAM" id="SSF51294">
    <property type="entry name" value="Hedgehog/intein (Hint) domain"/>
    <property type="match status" value="1"/>
</dbReference>
<sequence>MHMPQSAIAETELRHLAAIPYQIISPAGNSPIIGIYQDSLLGSYRFTRSDIKFTPREAMNLLMMFNNVDTKKLRENGNKITNFDILSQILPPVTMVYKTKLFEDNEEYKNSNNVLEIRNGKYVRGQMEKSVLGSSTKGIIHRICNDFNNMASANFIDDLQNIITEYMKSSSFSVGISDLIADKKTAREIVQVITTQKMEVQNIIDKVHLGIFENNTAQSNNVEFETQVNNMLNKATEQSGKIGRKSLSKDNRFLMIVNSGSKGSLINISQMISCLGQQNVDGKRIPYGFDSRTLPHYSKFDDSPKARGFIENSYITGLTAPELFFHAMGGRIGLIDTACKSVTWETPVVIMENDKPIYIEIGRWIDNLLEKTPEKIKHYTDRQMELLDTDSIYIPTTDENGNVSWGEITAVTRHDPGDALYEIKTHGGRSVIVTESKSLLIWNPKTKTLDETSTPDIKIGDCVPVTGELCKPPTVLKYIDVVDYLPKTEFVYGTDFNMALSMMKTEMQNKKKIPANWWDTNNSKHFTLPYSKKASLQRTSVRSNTENIKDGYVYPYHAQRKDTFIPEKFELNEENGIFLGLYLAEGHSHNSHVTITNNNENIRDFVKSWFDKHNIVYSEKSKINKIGGLTTTVIGNSSILSKFLLKLVGHKAENKHVPTEAFTASNEFIIGLLNGYYSGDGSISKNSIDVGSASQRLIEGISMLSSRLGIFGRTSKVQMKKNNLQTKNIKPTYRLSISAHWACKFADQISFIEEVKNHKLKTKKWNNKKHMNFDTYNNVILDKITEINILGIEKYPKVYDLTIPSTLNFGLANGLQVRDTSQTGYIQRRLIKGLEDLKVEYDMTVRNSKGKIVQFSYGDDGFDSTRVENQFIPLVGMSVEDIYMHYDILGVNDRDTELLEIYSKGTITRMKKQRPETRDKCKTYIEKMLLAREEIVKNIFKYKDENGVKLPVAFQNIITNIQGQLNLGSNTTVDITPMEAFELIEFYFNKVRELHYVPPTELFEIMYYYYLSPKDLLVTKRFHRKALVLLLETIVLKYKQAIVHPGEMVGVIAGQSIGEPTTQLTLNTFHHSGVASKSNVTRGVPRIEEILRLTKNPKNPSLTVHLKPLDELEQEKAIQYANMMEHTKLIDVVKSLQICFDPQEESTLIEADKLLMEQYYEFENMVKECNEQEDGVEVVKSKWIIRMEMDAEVLLDKNITMDDIHFAIKNSHYGNDITCVYSDYNSDKLVFRIRMNSNVFKSKKSKGFSEKGITDSLDQSDDIYLLKNFQDSLLNNIVLRGVNGIENVIPRKLQNMIVKEEGKYVKKDVWILDTTGSNLMETLAIDFIDNKRTYSNDIKEVFDVLGIEAARQVLYNEFVDVMEFSDVYINYHHLSLLCDRMTCTKDMVSIFRSGILNDDIGPIAKGTFEVHTEVFLNAARHADFDHMRGVSANVMMGQVGYYGTNAFNLVLDMKETEKLADAQLDVTDANTEIEKMFKISEDKSDICSKSNIVIQNNIANIKQGETKICDDDYNMGF</sequence>
<evidence type="ECO:0000259" key="8">
    <source>
        <dbReference type="PROSITE" id="PS50819"/>
    </source>
</evidence>
<dbReference type="InterPro" id="IPR036844">
    <property type="entry name" value="Hint_dom_sf"/>
</dbReference>
<evidence type="ECO:0000256" key="6">
    <source>
        <dbReference type="ARBA" id="ARBA00023000"/>
    </source>
</evidence>
<dbReference type="Gene3D" id="1.10.274.100">
    <property type="entry name" value="RNA polymerase Rpb1, domain 3"/>
    <property type="match status" value="1"/>
</dbReference>
<dbReference type="InterPro" id="IPR007083">
    <property type="entry name" value="RNA_pol_Rpb1_4"/>
</dbReference>
<dbReference type="Gene3D" id="6.10.250.2940">
    <property type="match status" value="1"/>
</dbReference>
<evidence type="ECO:0000256" key="2">
    <source>
        <dbReference type="ARBA" id="ARBA00022478"/>
    </source>
</evidence>
<dbReference type="Gene3D" id="2.170.16.10">
    <property type="entry name" value="Hedgehog/Intein (Hint) domain"/>
    <property type="match status" value="1"/>
</dbReference>
<dbReference type="Gene3D" id="1.10.132.30">
    <property type="match status" value="1"/>
</dbReference>
<organism evidence="9">
    <name type="scientific">viral metagenome</name>
    <dbReference type="NCBI Taxonomy" id="1070528"/>
    <lineage>
        <taxon>unclassified sequences</taxon>
        <taxon>metagenomes</taxon>
        <taxon>organismal metagenomes</taxon>
    </lineage>
</organism>
<dbReference type="InterPro" id="IPR006142">
    <property type="entry name" value="INTEIN"/>
</dbReference>
<dbReference type="Pfam" id="PF14528">
    <property type="entry name" value="LAGLIDADG_3"/>
    <property type="match status" value="1"/>
</dbReference>
<dbReference type="SUPFAM" id="SSF64484">
    <property type="entry name" value="beta and beta-prime subunits of DNA dependent RNA-polymerase"/>
    <property type="match status" value="2"/>
</dbReference>
<evidence type="ECO:0000256" key="3">
    <source>
        <dbReference type="ARBA" id="ARBA00022679"/>
    </source>
</evidence>
<dbReference type="InterPro" id="IPR004042">
    <property type="entry name" value="Intein_endonuc_central"/>
</dbReference>
<dbReference type="Pfam" id="PF04998">
    <property type="entry name" value="RNA_pol_Rpb1_5"/>
    <property type="match status" value="1"/>
</dbReference>
<accession>A0A6C0ETE9</accession>
<dbReference type="PROSITE" id="PS50817">
    <property type="entry name" value="INTEIN_N_TER"/>
    <property type="match status" value="1"/>
</dbReference>
<dbReference type="GO" id="GO:0003899">
    <property type="term" value="F:DNA-directed RNA polymerase activity"/>
    <property type="evidence" value="ECO:0007669"/>
    <property type="project" value="UniProtKB-EC"/>
</dbReference>
<dbReference type="InterPro" id="IPR045867">
    <property type="entry name" value="DNA-dir_RpoC_beta_prime"/>
</dbReference>
<dbReference type="PANTHER" id="PTHR19376">
    <property type="entry name" value="DNA-DIRECTED RNA POLYMERASE"/>
    <property type="match status" value="1"/>
</dbReference>
<dbReference type="GO" id="GO:0006351">
    <property type="term" value="P:DNA-templated transcription"/>
    <property type="evidence" value="ECO:0007669"/>
    <property type="project" value="InterPro"/>
</dbReference>
<dbReference type="Gene3D" id="6.20.50.80">
    <property type="match status" value="1"/>
</dbReference>
<dbReference type="Pfam" id="PF04990">
    <property type="entry name" value="RNA_pol_Rpb1_7"/>
    <property type="match status" value="1"/>
</dbReference>
<protein>
    <recommendedName>
        <fullName evidence="1">DNA-directed RNA polymerase</fullName>
        <ecNumber evidence="1">2.7.7.6</ecNumber>
    </recommendedName>
</protein>
<dbReference type="InterPro" id="IPR004860">
    <property type="entry name" value="LAGLIDADG_dom"/>
</dbReference>
<dbReference type="PRINTS" id="PR00379">
    <property type="entry name" value="INTEIN"/>
</dbReference>
<dbReference type="EC" id="2.7.7.6" evidence="1"/>
<evidence type="ECO:0000313" key="9">
    <source>
        <dbReference type="EMBL" id="QHT31793.1"/>
    </source>
</evidence>
<dbReference type="InterPro" id="IPR038593">
    <property type="entry name" value="RNA_pol_Rpb1_7_sf"/>
</dbReference>
<dbReference type="GO" id="GO:0005665">
    <property type="term" value="C:RNA polymerase II, core complex"/>
    <property type="evidence" value="ECO:0007669"/>
    <property type="project" value="TreeGrafter"/>
</dbReference>
<dbReference type="Pfam" id="PF14890">
    <property type="entry name" value="Intein_splicing"/>
    <property type="match status" value="1"/>
</dbReference>
<dbReference type="EMBL" id="MN738925">
    <property type="protein sequence ID" value="QHT31793.1"/>
    <property type="molecule type" value="Genomic_DNA"/>
</dbReference>
<dbReference type="Gene3D" id="1.10.150.390">
    <property type="match status" value="1"/>
</dbReference>